<feature type="transmembrane region" description="Helical" evidence="9">
    <location>
        <begin position="100"/>
        <end position="121"/>
    </location>
</feature>
<feature type="transmembrane region" description="Helical" evidence="9">
    <location>
        <begin position="41"/>
        <end position="58"/>
    </location>
</feature>
<protein>
    <recommendedName>
        <fullName evidence="2">histidine kinase</fullName>
        <ecNumber evidence="2">2.7.13.3</ecNumber>
    </recommendedName>
</protein>
<gene>
    <name evidence="11" type="ORF">G1H10_29335</name>
</gene>
<evidence type="ECO:0000256" key="2">
    <source>
        <dbReference type="ARBA" id="ARBA00012438"/>
    </source>
</evidence>
<evidence type="ECO:0000313" key="11">
    <source>
        <dbReference type="EMBL" id="NEE04281.1"/>
    </source>
</evidence>
<dbReference type="Pfam" id="PF07730">
    <property type="entry name" value="HisKA_3"/>
    <property type="match status" value="1"/>
</dbReference>
<dbReference type="Pfam" id="PF02518">
    <property type="entry name" value="HATPase_c"/>
    <property type="match status" value="1"/>
</dbReference>
<reference evidence="11 12" key="1">
    <citation type="submission" date="2020-02" db="EMBL/GenBank/DDBJ databases">
        <authorList>
            <person name="Li X.-J."/>
            <person name="Han X.-M."/>
        </authorList>
    </citation>
    <scope>NUCLEOTIDE SEQUENCE [LARGE SCALE GENOMIC DNA]</scope>
    <source>
        <strain evidence="11 12">CCTCC AB 2017055</strain>
    </source>
</reference>
<evidence type="ECO:0000256" key="3">
    <source>
        <dbReference type="ARBA" id="ARBA00022553"/>
    </source>
</evidence>
<feature type="transmembrane region" description="Helical" evidence="9">
    <location>
        <begin position="63"/>
        <end position="80"/>
    </location>
</feature>
<dbReference type="Proteomes" id="UP000475214">
    <property type="component" value="Unassembled WGS sequence"/>
</dbReference>
<name>A0A6L9SJ16_9ACTN</name>
<dbReference type="CDD" id="cd16917">
    <property type="entry name" value="HATPase_UhpB-NarQ-NarX-like"/>
    <property type="match status" value="1"/>
</dbReference>
<keyword evidence="4" id="KW-0808">Transferase</keyword>
<evidence type="ECO:0000256" key="5">
    <source>
        <dbReference type="ARBA" id="ARBA00022741"/>
    </source>
</evidence>
<dbReference type="Gene3D" id="1.20.5.1930">
    <property type="match status" value="1"/>
</dbReference>
<evidence type="ECO:0000259" key="10">
    <source>
        <dbReference type="SMART" id="SM00387"/>
    </source>
</evidence>
<keyword evidence="12" id="KW-1185">Reference proteome</keyword>
<keyword evidence="7" id="KW-0067">ATP-binding</keyword>
<dbReference type="AlphaFoldDB" id="A0A6L9SJ16"/>
<dbReference type="SMART" id="SM00387">
    <property type="entry name" value="HATPase_c"/>
    <property type="match status" value="1"/>
</dbReference>
<evidence type="ECO:0000256" key="8">
    <source>
        <dbReference type="ARBA" id="ARBA00023012"/>
    </source>
</evidence>
<evidence type="ECO:0000256" key="6">
    <source>
        <dbReference type="ARBA" id="ARBA00022777"/>
    </source>
</evidence>
<dbReference type="EC" id="2.7.13.3" evidence="2"/>
<dbReference type="GO" id="GO:0005524">
    <property type="term" value="F:ATP binding"/>
    <property type="evidence" value="ECO:0007669"/>
    <property type="project" value="UniProtKB-KW"/>
</dbReference>
<dbReference type="GO" id="GO:0016020">
    <property type="term" value="C:membrane"/>
    <property type="evidence" value="ECO:0007669"/>
    <property type="project" value="InterPro"/>
</dbReference>
<accession>A0A6L9SJ16</accession>
<dbReference type="PANTHER" id="PTHR24421">
    <property type="entry name" value="NITRATE/NITRITE SENSOR PROTEIN NARX-RELATED"/>
    <property type="match status" value="1"/>
</dbReference>
<dbReference type="SUPFAM" id="SSF55874">
    <property type="entry name" value="ATPase domain of HSP90 chaperone/DNA topoisomerase II/histidine kinase"/>
    <property type="match status" value="1"/>
</dbReference>
<feature type="domain" description="Histidine kinase/HSP90-like ATPase" evidence="10">
    <location>
        <begin position="293"/>
        <end position="384"/>
    </location>
</feature>
<dbReference type="PANTHER" id="PTHR24421:SF10">
    <property type="entry name" value="NITRATE_NITRITE SENSOR PROTEIN NARQ"/>
    <property type="match status" value="1"/>
</dbReference>
<dbReference type="GO" id="GO:0000155">
    <property type="term" value="F:phosphorelay sensor kinase activity"/>
    <property type="evidence" value="ECO:0007669"/>
    <property type="project" value="InterPro"/>
</dbReference>
<dbReference type="InterPro" id="IPR036890">
    <property type="entry name" value="HATPase_C_sf"/>
</dbReference>
<comment type="catalytic activity">
    <reaction evidence="1">
        <text>ATP + protein L-histidine = ADP + protein N-phospho-L-histidine.</text>
        <dbReference type="EC" id="2.7.13.3"/>
    </reaction>
</comment>
<keyword evidence="9" id="KW-0472">Membrane</keyword>
<keyword evidence="9" id="KW-0812">Transmembrane</keyword>
<keyword evidence="3" id="KW-0597">Phosphoprotein</keyword>
<keyword evidence="9" id="KW-1133">Transmembrane helix</keyword>
<dbReference type="Gene3D" id="3.30.565.10">
    <property type="entry name" value="Histidine kinase-like ATPase, C-terminal domain"/>
    <property type="match status" value="1"/>
</dbReference>
<feature type="transmembrane region" description="Helical" evidence="9">
    <location>
        <begin position="133"/>
        <end position="153"/>
    </location>
</feature>
<keyword evidence="8" id="KW-0902">Two-component regulatory system</keyword>
<dbReference type="GO" id="GO:0046983">
    <property type="term" value="F:protein dimerization activity"/>
    <property type="evidence" value="ECO:0007669"/>
    <property type="project" value="InterPro"/>
</dbReference>
<evidence type="ECO:0000256" key="4">
    <source>
        <dbReference type="ARBA" id="ARBA00022679"/>
    </source>
</evidence>
<evidence type="ECO:0000256" key="1">
    <source>
        <dbReference type="ARBA" id="ARBA00000085"/>
    </source>
</evidence>
<keyword evidence="5" id="KW-0547">Nucleotide-binding</keyword>
<proteinExistence type="predicted"/>
<keyword evidence="6 11" id="KW-0418">Kinase</keyword>
<dbReference type="InterPro" id="IPR011712">
    <property type="entry name" value="Sig_transdc_His_kin_sub3_dim/P"/>
</dbReference>
<dbReference type="EMBL" id="JAAGOA010000031">
    <property type="protein sequence ID" value="NEE04281.1"/>
    <property type="molecule type" value="Genomic_DNA"/>
</dbReference>
<dbReference type="InterPro" id="IPR050482">
    <property type="entry name" value="Sensor_HK_TwoCompSys"/>
</dbReference>
<dbReference type="InterPro" id="IPR003594">
    <property type="entry name" value="HATPase_dom"/>
</dbReference>
<evidence type="ECO:0000256" key="7">
    <source>
        <dbReference type="ARBA" id="ARBA00022840"/>
    </source>
</evidence>
<evidence type="ECO:0000313" key="12">
    <source>
        <dbReference type="Proteomes" id="UP000475214"/>
    </source>
</evidence>
<organism evidence="11 12">
    <name type="scientific">Phytoactinopolyspora halotolerans</name>
    <dbReference type="NCBI Taxonomy" id="1981512"/>
    <lineage>
        <taxon>Bacteria</taxon>
        <taxon>Bacillati</taxon>
        <taxon>Actinomycetota</taxon>
        <taxon>Actinomycetes</taxon>
        <taxon>Jiangellales</taxon>
        <taxon>Jiangellaceae</taxon>
        <taxon>Phytoactinopolyspora</taxon>
    </lineage>
</organism>
<dbReference type="RefSeq" id="WP_163744662.1">
    <property type="nucleotide sequence ID" value="NZ_JAAGOA010000031.1"/>
</dbReference>
<sequence length="388" mass="40942">MTEPVSSRVWPPRGRVADALVTAVTAVTVMVPPAVADPANISPLGWLVMAVASAAVFFRRDYPLVVTVVTLAASSVYLLSPDTDGPIVVTFAIGIYTLMATGRLAAGVLIGALAVVATFYGEYGSDAENLGDLGVLFFAGWLLSVMAIGGAVYNRRAYLLEAERRMAEADRNREQEVRRRTIEERLRIARELHDALGHTISLINVQASAALHRMEKDPEQAGAALGTIKESSQEALQELRTTLGVLRQVDEEAPTAPAPRLSRLADLVDRAGGGEFSVELHVVGEPPPALPQAVDLAGYRIVQEALTNVARHSGARTTTVRVRYSADEVVLEIADDGRGASPSAGVGSGILGMTERAGSVGGELHAGPRPGGGFEVRARLPLGETEAG</sequence>
<comment type="caution">
    <text evidence="11">The sequence shown here is derived from an EMBL/GenBank/DDBJ whole genome shotgun (WGS) entry which is preliminary data.</text>
</comment>
<evidence type="ECO:0000256" key="9">
    <source>
        <dbReference type="SAM" id="Phobius"/>
    </source>
</evidence>